<proteinExistence type="predicted"/>
<dbReference type="PRINTS" id="PR00452">
    <property type="entry name" value="SH3DOMAIN"/>
</dbReference>
<evidence type="ECO:0000313" key="7">
    <source>
        <dbReference type="Proteomes" id="UP000054408"/>
    </source>
</evidence>
<protein>
    <recommendedName>
        <fullName evidence="5">SH3 domain-containing protein</fullName>
    </recommendedName>
</protein>
<evidence type="ECO:0000259" key="5">
    <source>
        <dbReference type="PROSITE" id="PS50002"/>
    </source>
</evidence>
<dbReference type="RefSeq" id="XP_013755692.1">
    <property type="nucleotide sequence ID" value="XM_013900238.1"/>
</dbReference>
<dbReference type="SMART" id="SM00326">
    <property type="entry name" value="SH3"/>
    <property type="match status" value="1"/>
</dbReference>
<feature type="region of interest" description="Disordered" evidence="4">
    <location>
        <begin position="270"/>
        <end position="314"/>
    </location>
</feature>
<dbReference type="Proteomes" id="UP000054408">
    <property type="component" value="Unassembled WGS sequence"/>
</dbReference>
<evidence type="ECO:0000256" key="2">
    <source>
        <dbReference type="PROSITE-ProRule" id="PRU00192"/>
    </source>
</evidence>
<sequence length="633" mass="67226">MSDSFFSESDDAAHGRPASGGSSDDFLSFSDSDAEGAAAVSGSHDPAAAALAARLKAMHAAAEATLAESLQAQLETALADAAAARADAVAAAAAAAAARADADALRARLDEVEASQDSGEALAATQARIEALTANVAKLKADAADAARNERMVKSNTHATISALEKKHALAASKWEAERAKLESELLEANTSCNALSDDLARATSHAEIVEADLNAAKAEIADLVAQLDAADNAAAPDSGPDDAEAAADTPTADVPLAKVANLLSDLNVLSSESDSDGDVEPHVSQPDTPSRPRRANEPLPEEPAVLDPETKHQLADKLADVEASIAKQLKVIDGVSMVRSSFPKGTESRSRADEQYTSLVWDLEALETQRNILETQLKLPVTPKIILGKRKKKRRARSDTILRKISRRPATAEGPKFALLDELDSDALTERLRKVTKSLKSKREEKAALHTFLKPDSPFKYESGSAPHTNLVQQIAEADDEIAALSELHAEIVSRLGLTEADVDELELKHELDDIRSAIDKQLATRESLAAQASASAASDSRAAQALAREDELCSSLGLANERAPRYDPSAYTDVLVAVYEYKARNSSELSFSDGDRLGLLEDYNDGWSMCVKLETNETGLVPSAYAEPENE</sequence>
<dbReference type="OrthoDB" id="4062651at2759"/>
<accession>A0A0L0DHN6</accession>
<keyword evidence="7" id="KW-1185">Reference proteome</keyword>
<dbReference type="SUPFAM" id="SSF50044">
    <property type="entry name" value="SH3-domain"/>
    <property type="match status" value="1"/>
</dbReference>
<dbReference type="InterPro" id="IPR036028">
    <property type="entry name" value="SH3-like_dom_sf"/>
</dbReference>
<dbReference type="InterPro" id="IPR001452">
    <property type="entry name" value="SH3_domain"/>
</dbReference>
<dbReference type="EMBL" id="GL349470">
    <property type="protein sequence ID" value="KNC51827.1"/>
    <property type="molecule type" value="Genomic_DNA"/>
</dbReference>
<dbReference type="STRING" id="461836.A0A0L0DHN6"/>
<dbReference type="AlphaFoldDB" id="A0A0L0DHN6"/>
<reference evidence="6 7" key="1">
    <citation type="submission" date="2010-05" db="EMBL/GenBank/DDBJ databases">
        <title>The Genome Sequence of Thecamonas trahens ATCC 50062.</title>
        <authorList>
            <consortium name="The Broad Institute Genome Sequencing Platform"/>
            <person name="Russ C."/>
            <person name="Cuomo C."/>
            <person name="Shea T."/>
            <person name="Young S.K."/>
            <person name="Zeng Q."/>
            <person name="Koehrsen M."/>
            <person name="Haas B."/>
            <person name="Borodovsky M."/>
            <person name="Guigo R."/>
            <person name="Alvarado L."/>
            <person name="Berlin A."/>
            <person name="Bochicchio J."/>
            <person name="Borenstein D."/>
            <person name="Chapman S."/>
            <person name="Chen Z."/>
            <person name="Freedman E."/>
            <person name="Gellesch M."/>
            <person name="Goldberg J."/>
            <person name="Griggs A."/>
            <person name="Gujja S."/>
            <person name="Heilman E."/>
            <person name="Heiman D."/>
            <person name="Hepburn T."/>
            <person name="Howarth C."/>
            <person name="Jen D."/>
            <person name="Larson L."/>
            <person name="Mehta T."/>
            <person name="Park D."/>
            <person name="Pearson M."/>
            <person name="Roberts A."/>
            <person name="Saif S."/>
            <person name="Shenoy N."/>
            <person name="Sisk P."/>
            <person name="Stolte C."/>
            <person name="Sykes S."/>
            <person name="Thomson T."/>
            <person name="Walk T."/>
            <person name="White J."/>
            <person name="Yandava C."/>
            <person name="Burger G."/>
            <person name="Gray M.W."/>
            <person name="Holland P.W.H."/>
            <person name="King N."/>
            <person name="Lang F.B.F."/>
            <person name="Roger A.J."/>
            <person name="Ruiz-Trillo I."/>
            <person name="Lander E."/>
            <person name="Nusbaum C."/>
        </authorList>
    </citation>
    <scope>NUCLEOTIDE SEQUENCE [LARGE SCALE GENOMIC DNA]</scope>
    <source>
        <strain evidence="6 7">ATCC 50062</strain>
    </source>
</reference>
<dbReference type="GeneID" id="25566728"/>
<organism evidence="6 7">
    <name type="scientific">Thecamonas trahens ATCC 50062</name>
    <dbReference type="NCBI Taxonomy" id="461836"/>
    <lineage>
        <taxon>Eukaryota</taxon>
        <taxon>Apusozoa</taxon>
        <taxon>Apusomonadida</taxon>
        <taxon>Apusomonadidae</taxon>
        <taxon>Thecamonas</taxon>
    </lineage>
</organism>
<keyword evidence="3" id="KW-0175">Coiled coil</keyword>
<gene>
    <name evidence="6" type="ORF">AMSG_07910</name>
</gene>
<feature type="coiled-coil region" evidence="3">
    <location>
        <begin position="67"/>
        <end position="234"/>
    </location>
</feature>
<evidence type="ECO:0000313" key="6">
    <source>
        <dbReference type="EMBL" id="KNC51827.1"/>
    </source>
</evidence>
<dbReference type="PROSITE" id="PS50002">
    <property type="entry name" value="SH3"/>
    <property type="match status" value="1"/>
</dbReference>
<evidence type="ECO:0000256" key="3">
    <source>
        <dbReference type="SAM" id="Coils"/>
    </source>
</evidence>
<feature type="coiled-coil region" evidence="3">
    <location>
        <begin position="426"/>
        <end position="489"/>
    </location>
</feature>
<evidence type="ECO:0000256" key="4">
    <source>
        <dbReference type="SAM" id="MobiDB-lite"/>
    </source>
</evidence>
<dbReference type="Pfam" id="PF00018">
    <property type="entry name" value="SH3_1"/>
    <property type="match status" value="1"/>
</dbReference>
<name>A0A0L0DHN6_THETB</name>
<feature type="region of interest" description="Disordered" evidence="4">
    <location>
        <begin position="1"/>
        <end position="27"/>
    </location>
</feature>
<evidence type="ECO:0000256" key="1">
    <source>
        <dbReference type="ARBA" id="ARBA00022443"/>
    </source>
</evidence>
<dbReference type="Gene3D" id="2.30.30.40">
    <property type="entry name" value="SH3 Domains"/>
    <property type="match status" value="1"/>
</dbReference>
<keyword evidence="1 2" id="KW-0728">SH3 domain</keyword>
<feature type="domain" description="SH3" evidence="5">
    <location>
        <begin position="572"/>
        <end position="633"/>
    </location>
</feature>